<dbReference type="PANTHER" id="PTHR30085:SF6">
    <property type="entry name" value="ABC TRANSPORTER GLUTAMINE-BINDING PROTEIN GLNH"/>
    <property type="match status" value="1"/>
</dbReference>
<keyword evidence="2" id="KW-0813">Transport</keyword>
<evidence type="ECO:0000313" key="7">
    <source>
        <dbReference type="Proteomes" id="UP000581189"/>
    </source>
</evidence>
<dbReference type="AlphaFoldDB" id="A0A7W4D961"/>
<dbReference type="EMBL" id="JACJFN010000001">
    <property type="protein sequence ID" value="MBB1518295.1"/>
    <property type="molecule type" value="Genomic_DNA"/>
</dbReference>
<comment type="caution">
    <text evidence="6">The sequence shown here is derived from an EMBL/GenBank/DDBJ whole genome shotgun (WGS) entry which is preliminary data.</text>
</comment>
<organism evidence="6 7">
    <name type="scientific">Aquipseudomonas guryensis</name>
    <dbReference type="NCBI Taxonomy" id="2759165"/>
    <lineage>
        <taxon>Bacteria</taxon>
        <taxon>Pseudomonadati</taxon>
        <taxon>Pseudomonadota</taxon>
        <taxon>Gammaproteobacteria</taxon>
        <taxon>Pseudomonadales</taxon>
        <taxon>Pseudomonadaceae</taxon>
        <taxon>Aquipseudomonas</taxon>
    </lineage>
</organism>
<dbReference type="GO" id="GO:0005576">
    <property type="term" value="C:extracellular region"/>
    <property type="evidence" value="ECO:0007669"/>
    <property type="project" value="TreeGrafter"/>
</dbReference>
<dbReference type="Gene3D" id="3.40.190.10">
    <property type="entry name" value="Periplasmic binding protein-like II"/>
    <property type="match status" value="2"/>
</dbReference>
<accession>A0A7W4D961</accession>
<dbReference type="Proteomes" id="UP000581189">
    <property type="component" value="Unassembled WGS sequence"/>
</dbReference>
<sequence>MTPKSLKSTVYMLLCLLLALPLLAAADTLERVRNSASITLAFVPDVAPFSSQQGEQVSGYGIELCRRIAQRIQTELGASELKLNFLAVEDAQKLALMGEGKADLLCTPSPESLAARRQMSFSVPVYTAGLGVLVREDAPQTLLAVLSGQPAHSGPTWRATINRGLAQHTYVSMAGGVTQAWILDKVRRLGVVVQLLTVEDYDQGVELISSGQADAFFSERMFLEHYLKTHGGTEQLQVLPRIFESVPVALGVPRGDEDFRLLIDTALSELYRSGELERLYSEHLGKPGEAEKALFKVYALP</sequence>
<dbReference type="InterPro" id="IPR051455">
    <property type="entry name" value="Bact_solute-bind_prot3"/>
</dbReference>
<evidence type="ECO:0000256" key="3">
    <source>
        <dbReference type="ARBA" id="ARBA00022729"/>
    </source>
</evidence>
<feature type="signal peptide" evidence="4">
    <location>
        <begin position="1"/>
        <end position="24"/>
    </location>
</feature>
<proteinExistence type="inferred from homology"/>
<comment type="similarity">
    <text evidence="1">Belongs to the bacterial solute-binding protein 3 family.</text>
</comment>
<feature type="chain" id="PRO_5031427791" evidence="4">
    <location>
        <begin position="25"/>
        <end position="301"/>
    </location>
</feature>
<dbReference type="GO" id="GO:0030288">
    <property type="term" value="C:outer membrane-bounded periplasmic space"/>
    <property type="evidence" value="ECO:0007669"/>
    <property type="project" value="TreeGrafter"/>
</dbReference>
<evidence type="ECO:0000256" key="1">
    <source>
        <dbReference type="ARBA" id="ARBA00010333"/>
    </source>
</evidence>
<reference evidence="6 7" key="1">
    <citation type="submission" date="2020-08" db="EMBL/GenBank/DDBJ databases">
        <authorList>
            <person name="Kim C.M."/>
        </authorList>
    </citation>
    <scope>NUCLEOTIDE SEQUENCE [LARGE SCALE GENOMIC DNA]</scope>
    <source>
        <strain evidence="6 7">SR9</strain>
    </source>
</reference>
<evidence type="ECO:0000256" key="2">
    <source>
        <dbReference type="ARBA" id="ARBA00022448"/>
    </source>
</evidence>
<protein>
    <submittedName>
        <fullName evidence="6">Amino acid ABC transporter substrate-binding protein</fullName>
    </submittedName>
</protein>
<dbReference type="PANTHER" id="PTHR30085">
    <property type="entry name" value="AMINO ACID ABC TRANSPORTER PERMEASE"/>
    <property type="match status" value="1"/>
</dbReference>
<dbReference type="CDD" id="cd13688">
    <property type="entry name" value="PBP2_GltI_DEBP"/>
    <property type="match status" value="1"/>
</dbReference>
<keyword evidence="3 4" id="KW-0732">Signal</keyword>
<evidence type="ECO:0000313" key="6">
    <source>
        <dbReference type="EMBL" id="MBB1518295.1"/>
    </source>
</evidence>
<evidence type="ECO:0000259" key="5">
    <source>
        <dbReference type="SMART" id="SM00062"/>
    </source>
</evidence>
<dbReference type="SMART" id="SM00062">
    <property type="entry name" value="PBPb"/>
    <property type="match status" value="1"/>
</dbReference>
<name>A0A7W4D961_9GAMM</name>
<dbReference type="GO" id="GO:0006865">
    <property type="term" value="P:amino acid transport"/>
    <property type="evidence" value="ECO:0007669"/>
    <property type="project" value="TreeGrafter"/>
</dbReference>
<evidence type="ECO:0000256" key="4">
    <source>
        <dbReference type="SAM" id="SignalP"/>
    </source>
</evidence>
<keyword evidence="7" id="KW-1185">Reference proteome</keyword>
<dbReference type="SUPFAM" id="SSF53850">
    <property type="entry name" value="Periplasmic binding protein-like II"/>
    <property type="match status" value="1"/>
</dbReference>
<dbReference type="InterPro" id="IPR001638">
    <property type="entry name" value="Solute-binding_3/MltF_N"/>
</dbReference>
<feature type="domain" description="Solute-binding protein family 3/N-terminal" evidence="5">
    <location>
        <begin position="37"/>
        <end position="287"/>
    </location>
</feature>
<dbReference type="Pfam" id="PF00497">
    <property type="entry name" value="SBP_bac_3"/>
    <property type="match status" value="1"/>
</dbReference>
<gene>
    <name evidence="6" type="ORF">H3H45_03530</name>
</gene>